<dbReference type="Pfam" id="PF03098">
    <property type="entry name" value="An_peroxidase"/>
    <property type="match status" value="1"/>
</dbReference>
<dbReference type="PANTHER" id="PTHR11475:SF4">
    <property type="entry name" value="CHORION PEROXIDASE"/>
    <property type="match status" value="1"/>
</dbReference>
<dbReference type="InterPro" id="IPR010255">
    <property type="entry name" value="Haem_peroxidase_sf"/>
</dbReference>
<evidence type="ECO:0000256" key="1">
    <source>
        <dbReference type="ARBA" id="ARBA00004613"/>
    </source>
</evidence>
<evidence type="ECO:0000256" key="3">
    <source>
        <dbReference type="ARBA" id="ARBA00022729"/>
    </source>
</evidence>
<dbReference type="InterPro" id="IPR013517">
    <property type="entry name" value="FG-GAP"/>
</dbReference>
<comment type="caution">
    <text evidence="7">The sequence shown here is derived from an EMBL/GenBank/DDBJ whole genome shotgun (WGS) entry which is preliminary data.</text>
</comment>
<keyword evidence="5" id="KW-0472">Membrane</keyword>
<sequence>LTILFVIRSSTSSTPTLNPKEDLYEVRDGSYSTERRIDEKGDHWTRQANLDRLEVLANDAVLNLTFRSCIEDKSTEQNQYADDVGQNSKFEDVHQKAGFHHVHRMSGALSPHCVFDKVIPQVNSSNKVRIPGEYCVPEHATGGAAVGDYDGDGMEDIYFTVFHDRSVLYKNNGDGTFTDVTKDVNIGPSSLANGAVWADFDQDGDLDLYVTTVGDTRHYLYINYGGHFREEAMQRNCSMQTSDKRKLSGMTPNVGDYDRDGFVDIYVTEWIPHSLGKPSVSKLLQNRGHDSPGYFVDVTINAGVNMDDSYNGSVLNQGTYTYGSSFTDFDNDGFPELLVTAAFGGSKTFWNTQKSNFTECTKSCGLSGMRNAIGHAIGDWDNDGYLDWFSTAMWKNQSECTMSGCTFVTSGNSLYRNRGGRQFEDATNQAKNGGMAWGAAFVDFNNDGFLDFISTSGKYKAYHLQANILVDYQIILCFKSLVLAFFPLQVSAFYGLNGTGKGRGLVKWDYDDDGDQDIIVCNNVGGPFFYQYQRKEPNNWIRIRVVHRCLKNSNKLCDSLGARVQVIMGNNHTQTLQIGSSTHFLGQSSVVAHFGLGSNSGNVTVKVTWPSNLMVTYVNVTPNTRLRVVQPNSSDSGQTFQYSSLDKCFSLQVTSIVKQPSKSTVTVNPDGKTVKFQVNPGESHAELGNQTFTYTVGLMPSPGGQPLTANSTANVEFTSSALSGCQDGRMIGSVPTVTDDRRLEGTSNNKVHVRWGAAQEDLIRDAPPMYADGIVMAAGANRPSPRKISNELFQQVESKISARRLSDFSPNFGQFLAHDTDSSGTLTSRDFEVESDVLLPIEVPPGDIHFDRQNKGNVYLPFVRTTFNRCTGRGTSIPRQQVNKLTSYIDGSVVYGETEARSRALRSFTDGKLKVIPDDLLPENDEALPNDNPVGRVASLLFVAGDSRANEQPGLIAFHTLFVREHNRLCDEYKSTNPQATDEQIFQAARRLVAAEIQAMTFREYLPSLLGGTTHIPPYQGYNDTINVGMSNMMSTAAFRFGHSQVNTHLWRYEEDGTISPYGHVSLRDVFFSPERVKREGGLDPLFRGAVRQAAQEVDLKMVDDMRNVLFPSGRGLGSDLASKNIQRGRDHGLPDYNTVRKALGLKGLTSFSEITKDSEVASKMKDLYQDINNVDLWVGGLAEDHEDGSDLGPTFRTIMMLNFLRIRDGDRFWYERYLSKEEIDKVNSMTLGKLIRMNTGFKSAPDNVFFSTQYCAGVKNFQCVPKTEIPSVTEATSNATRNALIAISVVMSVLVVSLVAVLVWLWFRSRQKRKIIPVKPAPGN</sequence>
<dbReference type="SUPFAM" id="SSF48113">
    <property type="entry name" value="Heme-dependent peroxidases"/>
    <property type="match status" value="1"/>
</dbReference>
<dbReference type="InterPro" id="IPR011519">
    <property type="entry name" value="UnbV_ASPIC"/>
</dbReference>
<keyword evidence="4" id="KW-0325">Glycoprotein</keyword>
<evidence type="ECO:0000256" key="2">
    <source>
        <dbReference type="ARBA" id="ARBA00022525"/>
    </source>
</evidence>
<reference evidence="7 8" key="1">
    <citation type="submission" date="2022-05" db="EMBL/GenBank/DDBJ databases">
        <authorList>
            <consortium name="Genoscope - CEA"/>
            <person name="William W."/>
        </authorList>
    </citation>
    <scope>NUCLEOTIDE SEQUENCE [LARGE SCALE GENOMIC DNA]</scope>
</reference>
<keyword evidence="2" id="KW-0964">Secreted</keyword>
<evidence type="ECO:0000313" key="7">
    <source>
        <dbReference type="EMBL" id="CAH3174859.1"/>
    </source>
</evidence>
<dbReference type="Proteomes" id="UP001159405">
    <property type="component" value="Unassembled WGS sequence"/>
</dbReference>
<dbReference type="Gene3D" id="2.130.10.130">
    <property type="entry name" value="Integrin alpha, N-terminal"/>
    <property type="match status" value="2"/>
</dbReference>
<evidence type="ECO:0000313" key="8">
    <source>
        <dbReference type="Proteomes" id="UP001159405"/>
    </source>
</evidence>
<keyword evidence="3" id="KW-0732">Signal</keyword>
<protein>
    <recommendedName>
        <fullName evidence="6">ASPIC/UnbV domain-containing protein</fullName>
    </recommendedName>
</protein>
<keyword evidence="8" id="KW-1185">Reference proteome</keyword>
<dbReference type="PRINTS" id="PR00457">
    <property type="entry name" value="ANPEROXIDASE"/>
</dbReference>
<feature type="non-terminal residue" evidence="7">
    <location>
        <position position="1"/>
    </location>
</feature>
<dbReference type="Gene3D" id="1.10.640.10">
    <property type="entry name" value="Haem peroxidase domain superfamily, animal type"/>
    <property type="match status" value="1"/>
</dbReference>
<evidence type="ECO:0000256" key="5">
    <source>
        <dbReference type="SAM" id="Phobius"/>
    </source>
</evidence>
<feature type="domain" description="ASPIC/UnbV" evidence="6">
    <location>
        <begin position="560"/>
        <end position="626"/>
    </location>
</feature>
<gene>
    <name evidence="7" type="ORF">PLOB_00015480</name>
</gene>
<dbReference type="SUPFAM" id="SSF69318">
    <property type="entry name" value="Integrin alpha N-terminal domain"/>
    <property type="match status" value="1"/>
</dbReference>
<feature type="transmembrane region" description="Helical" evidence="5">
    <location>
        <begin position="1284"/>
        <end position="1308"/>
    </location>
</feature>
<dbReference type="Pfam" id="PF13517">
    <property type="entry name" value="FG-GAP_3"/>
    <property type="match status" value="3"/>
</dbReference>
<dbReference type="PROSITE" id="PS50292">
    <property type="entry name" value="PEROXIDASE_3"/>
    <property type="match status" value="1"/>
</dbReference>
<proteinExistence type="predicted"/>
<dbReference type="InterPro" id="IPR037120">
    <property type="entry name" value="Haem_peroxidase_sf_animal"/>
</dbReference>
<evidence type="ECO:0000256" key="4">
    <source>
        <dbReference type="ARBA" id="ARBA00023180"/>
    </source>
</evidence>
<dbReference type="InterPro" id="IPR019791">
    <property type="entry name" value="Haem_peroxidase_animal"/>
</dbReference>
<dbReference type="InterPro" id="IPR028994">
    <property type="entry name" value="Integrin_alpha_N"/>
</dbReference>
<keyword evidence="5" id="KW-1133">Transmembrane helix</keyword>
<dbReference type="Pfam" id="PF07593">
    <property type="entry name" value="UnbV_ASPIC"/>
    <property type="match status" value="1"/>
</dbReference>
<accession>A0ABN8RBN9</accession>
<dbReference type="EMBL" id="CALNXK010000194">
    <property type="protein sequence ID" value="CAH3174859.1"/>
    <property type="molecule type" value="Genomic_DNA"/>
</dbReference>
<evidence type="ECO:0000259" key="6">
    <source>
        <dbReference type="Pfam" id="PF07593"/>
    </source>
</evidence>
<dbReference type="CDD" id="cd09822">
    <property type="entry name" value="peroxinectin_like_bacterial"/>
    <property type="match status" value="1"/>
</dbReference>
<dbReference type="PANTHER" id="PTHR11475">
    <property type="entry name" value="OXIDASE/PEROXIDASE"/>
    <property type="match status" value="1"/>
</dbReference>
<keyword evidence="5" id="KW-0812">Transmembrane</keyword>
<organism evidence="7 8">
    <name type="scientific">Porites lobata</name>
    <dbReference type="NCBI Taxonomy" id="104759"/>
    <lineage>
        <taxon>Eukaryota</taxon>
        <taxon>Metazoa</taxon>
        <taxon>Cnidaria</taxon>
        <taxon>Anthozoa</taxon>
        <taxon>Hexacorallia</taxon>
        <taxon>Scleractinia</taxon>
        <taxon>Fungiina</taxon>
        <taxon>Poritidae</taxon>
        <taxon>Porites</taxon>
    </lineage>
</organism>
<comment type="subcellular location">
    <subcellularLocation>
        <location evidence="1">Secreted</location>
    </subcellularLocation>
</comment>
<name>A0ABN8RBN9_9CNID</name>